<evidence type="ECO:0000313" key="4">
    <source>
        <dbReference type="Proteomes" id="UP001152798"/>
    </source>
</evidence>
<feature type="region of interest" description="Disordered" evidence="2">
    <location>
        <begin position="203"/>
        <end position="230"/>
    </location>
</feature>
<protein>
    <recommendedName>
        <fullName evidence="5">Ataxin-2 C-terminal domain-containing protein</fullName>
    </recommendedName>
</protein>
<feature type="compositionally biased region" description="Low complexity" evidence="2">
    <location>
        <begin position="1178"/>
        <end position="1318"/>
    </location>
</feature>
<accession>A0A9P0HPR8</accession>
<sequence length="1497" mass="162539">MESQLNPNAAEFVPVYSTTQVEPDIASSPQKGMERSLENISIPSPNEFFKEICRRPSDIGVEYETSMNGDALNNLSTKAVFGDDSVCLNSTVDSLSNNEPLKDTNPFAPSQVPNFVQDHFSIPDVCALDDSSHSDIDFKPLSPEPQQEEPEICFMAGTDKQPDLISPSAPHNEPEIKVNESSANDVSEITFGDGLNVEEIIRSKQDSPLLRESPEPGLGSGVDNNVDATPEEKTDKVYEFCTIQKTSEVENSLLNHAPADGISSHQGPETSVDSDSDQDDVLVCPIKKDQNIIENSENKNEETHVGDFNHEKYGNDVVELENELVYHKDEEDFYIKDEKEVCCLRPTVKGSFVSDHSEILTEKNNVDTLDLAEDTFEKLETEFVSKTNEVVEGENNAVEKIDDNVVIESSDFSPSDNELHNDDFLLGKLVKSEFREVLAHEEVEQSVDHSNSDIPEQIKEFSNIVSEMEKSVSGSLEPVVDSSHDEQIENELLSHFEKSNNDILEPSVELTSSPIDHILESSSISNQGEESVTSTEISHVDLMDQDEWSRKVIELNQEMRELAMETEREKAILSERFKDSPHHEIDSENDEPDEKLSVNNEIHGNKVGDIVTAFDDLEKKPFVVNYAPDEVTSYYHGEDPFSIKSVGIKPNHDLCSEEKLVPISLEDLSSSITEKSIEESITPVQEEVCKKQEVHEELICPIKLSPLTKETKEENSIEIEDEPTSHLKDQIEKLLSTPEKDQETTTQGDLVCPMKQEVDLVSPMKQEADLVCPMKQEVDLVCSMKQEVDLVCPMKQEIDLVCPMKHEVDLVCPIKQEVDTVCPNEVKEEMVESEKVDHFIGFSPYNQKNIDSDMYDTNETNHAHINLDIKLDKEQFSMDKELDDHKSNVEEQMDKLCPLRKTSEEEPIIELKSDDIEQSSPQDEIPYTDEMSSSMIDHGEDKSLPEAQSNQLDLVQELQFEVQEKQTEGDTESDSGFEIINASEASTVEMEMMKYQSEKEAGAVNEKLLLDRNEAESFEKPEEYASNEVESNLISNEILSEKPKEEESVISQKVEVEVESSPKHVPEPLDRTVEQELQPEEKTELVNGTVTPPATPPATPAPGLQEEAKEGLIAAAVAAAGAATAVAAVATAVSESKVEEKKSPVKKTDAPTPKAGTATKTPLKGATTKATSEKVAISKSSTPSSKPLTPSSKPLTKPSSPSAKTASASKTSSLASAKPSTPTSKVGAKPTSSKPSTPTGTKAAPTAAKPKPTAASTAKPPLSKPATSAPAAKKPAAPSMTAAKTTTTSSTPKPTAAAKPAAAAKPLASKPAAAKPAAPAKPPAAKPPVSKPAMTKTTPSSTLKPSSPSQRPSSAKGPGAAAAPQKTTPAAAKPLAKPAPAKTTTATKPPASTTGAKPAAKPPVKAAPPAPINKKPAAPTAIKKPAPTDKSTKEANNKLTAKTALNKKIVDKKVISKKEVIDNEELPSQVAIVTTTNGHISLIENGMPPVEIAEEAN</sequence>
<evidence type="ECO:0000256" key="2">
    <source>
        <dbReference type="SAM" id="MobiDB-lite"/>
    </source>
</evidence>
<feature type="compositionally biased region" description="Pro residues" evidence="2">
    <location>
        <begin position="1319"/>
        <end position="1330"/>
    </location>
</feature>
<dbReference type="OrthoDB" id="6624951at2759"/>
<feature type="region of interest" description="Disordered" evidence="2">
    <location>
        <begin position="576"/>
        <end position="595"/>
    </location>
</feature>
<feature type="region of interest" description="Disordered" evidence="2">
    <location>
        <begin position="1"/>
        <end position="36"/>
    </location>
</feature>
<gene>
    <name evidence="3" type="ORF">NEZAVI_LOCUS13744</name>
</gene>
<dbReference type="Pfam" id="PF07145">
    <property type="entry name" value="PAM2"/>
    <property type="match status" value="1"/>
</dbReference>
<evidence type="ECO:0008006" key="5">
    <source>
        <dbReference type="Google" id="ProtNLM"/>
    </source>
</evidence>
<feature type="compositionally biased region" description="Basic and acidic residues" evidence="2">
    <location>
        <begin position="1136"/>
        <end position="1149"/>
    </location>
</feature>
<feature type="compositionally biased region" description="Basic and acidic residues" evidence="2">
    <location>
        <begin position="1426"/>
        <end position="1436"/>
    </location>
</feature>
<dbReference type="InterPro" id="IPR009818">
    <property type="entry name" value="PAM2_motif"/>
</dbReference>
<keyword evidence="1" id="KW-0175">Coiled coil</keyword>
<dbReference type="EMBL" id="OV725082">
    <property type="protein sequence ID" value="CAH1405562.1"/>
    <property type="molecule type" value="Genomic_DNA"/>
</dbReference>
<feature type="region of interest" description="Disordered" evidence="2">
    <location>
        <begin position="257"/>
        <end position="278"/>
    </location>
</feature>
<feature type="region of interest" description="Disordered" evidence="2">
    <location>
        <begin position="1053"/>
        <end position="1107"/>
    </location>
</feature>
<feature type="compositionally biased region" description="Basic and acidic residues" evidence="2">
    <location>
        <begin position="901"/>
        <end position="915"/>
    </location>
</feature>
<evidence type="ECO:0000256" key="1">
    <source>
        <dbReference type="SAM" id="Coils"/>
    </source>
</evidence>
<proteinExistence type="predicted"/>
<feature type="compositionally biased region" description="Low complexity" evidence="2">
    <location>
        <begin position="1412"/>
        <end position="1425"/>
    </location>
</feature>
<dbReference type="Proteomes" id="UP001152798">
    <property type="component" value="Chromosome 6"/>
</dbReference>
<name>A0A9P0HPR8_NEZVI</name>
<feature type="coiled-coil region" evidence="1">
    <location>
        <begin position="545"/>
        <end position="576"/>
    </location>
</feature>
<organism evidence="3 4">
    <name type="scientific">Nezara viridula</name>
    <name type="common">Southern green stink bug</name>
    <name type="synonym">Cimex viridulus</name>
    <dbReference type="NCBI Taxonomy" id="85310"/>
    <lineage>
        <taxon>Eukaryota</taxon>
        <taxon>Metazoa</taxon>
        <taxon>Ecdysozoa</taxon>
        <taxon>Arthropoda</taxon>
        <taxon>Hexapoda</taxon>
        <taxon>Insecta</taxon>
        <taxon>Pterygota</taxon>
        <taxon>Neoptera</taxon>
        <taxon>Paraneoptera</taxon>
        <taxon>Hemiptera</taxon>
        <taxon>Heteroptera</taxon>
        <taxon>Panheteroptera</taxon>
        <taxon>Pentatomomorpha</taxon>
        <taxon>Pentatomoidea</taxon>
        <taxon>Pentatomidae</taxon>
        <taxon>Pentatominae</taxon>
        <taxon>Nezara</taxon>
    </lineage>
</organism>
<feature type="compositionally biased region" description="Basic and acidic residues" evidence="2">
    <location>
        <begin position="1054"/>
        <end position="1084"/>
    </location>
</feature>
<keyword evidence="4" id="KW-1185">Reference proteome</keyword>
<feature type="compositionally biased region" description="Low complexity" evidence="2">
    <location>
        <begin position="1150"/>
        <end position="1170"/>
    </location>
</feature>
<feature type="compositionally biased region" description="Basic and acidic residues" evidence="2">
    <location>
        <begin position="576"/>
        <end position="586"/>
    </location>
</feature>
<feature type="region of interest" description="Disordered" evidence="2">
    <location>
        <begin position="1130"/>
        <end position="1439"/>
    </location>
</feature>
<feature type="region of interest" description="Disordered" evidence="2">
    <location>
        <begin position="899"/>
        <end position="944"/>
    </location>
</feature>
<feature type="compositionally biased region" description="Low complexity" evidence="2">
    <location>
        <begin position="1331"/>
        <end position="1404"/>
    </location>
</feature>
<reference evidence="3" key="1">
    <citation type="submission" date="2022-01" db="EMBL/GenBank/DDBJ databases">
        <authorList>
            <person name="King R."/>
        </authorList>
    </citation>
    <scope>NUCLEOTIDE SEQUENCE</scope>
</reference>
<evidence type="ECO:0000313" key="3">
    <source>
        <dbReference type="EMBL" id="CAH1405562.1"/>
    </source>
</evidence>